<keyword evidence="6 7" id="KW-0472">Membrane</keyword>
<evidence type="ECO:0000313" key="10">
    <source>
        <dbReference type="Proteomes" id="UP000471521"/>
    </source>
</evidence>
<feature type="transmembrane region" description="Helical" evidence="7">
    <location>
        <begin position="52"/>
        <end position="69"/>
    </location>
</feature>
<feature type="transmembrane region" description="Helical" evidence="7">
    <location>
        <begin position="168"/>
        <end position="189"/>
    </location>
</feature>
<feature type="transmembrane region" description="Helical" evidence="7">
    <location>
        <begin position="81"/>
        <end position="100"/>
    </location>
</feature>
<dbReference type="EMBL" id="WUUU01000040">
    <property type="protein sequence ID" value="MXR20378.1"/>
    <property type="molecule type" value="Genomic_DNA"/>
</dbReference>
<feature type="transmembrane region" description="Helical" evidence="7">
    <location>
        <begin position="316"/>
        <end position="340"/>
    </location>
</feature>
<evidence type="ECO:0000256" key="2">
    <source>
        <dbReference type="ARBA" id="ARBA00022448"/>
    </source>
</evidence>
<dbReference type="RefSeq" id="WP_325063992.1">
    <property type="nucleotide sequence ID" value="NZ_WUUU01000040.1"/>
</dbReference>
<evidence type="ECO:0000256" key="5">
    <source>
        <dbReference type="ARBA" id="ARBA00022989"/>
    </source>
</evidence>
<dbReference type="PANTHER" id="PTHR23517">
    <property type="entry name" value="RESISTANCE PROTEIN MDTM, PUTATIVE-RELATED-RELATED"/>
    <property type="match status" value="1"/>
</dbReference>
<keyword evidence="10" id="KW-1185">Reference proteome</keyword>
<dbReference type="InterPro" id="IPR020846">
    <property type="entry name" value="MFS_dom"/>
</dbReference>
<dbReference type="InterPro" id="IPR011701">
    <property type="entry name" value="MFS"/>
</dbReference>
<keyword evidence="5 7" id="KW-1133">Transmembrane helix</keyword>
<dbReference type="InterPro" id="IPR050171">
    <property type="entry name" value="MFS_Transporters"/>
</dbReference>
<evidence type="ECO:0000256" key="4">
    <source>
        <dbReference type="ARBA" id="ARBA00022692"/>
    </source>
</evidence>
<comment type="caution">
    <text evidence="9">The sequence shown here is derived from an EMBL/GenBank/DDBJ whole genome shotgun (WGS) entry which is preliminary data.</text>
</comment>
<dbReference type="Proteomes" id="UP000471521">
    <property type="component" value="Unassembled WGS sequence"/>
</dbReference>
<organism evidence="9 10">
    <name type="scientific">Halobacterium bonnevillei</name>
    <dbReference type="NCBI Taxonomy" id="2692200"/>
    <lineage>
        <taxon>Archaea</taxon>
        <taxon>Methanobacteriati</taxon>
        <taxon>Methanobacteriota</taxon>
        <taxon>Stenosarchaea group</taxon>
        <taxon>Halobacteria</taxon>
        <taxon>Halobacteriales</taxon>
        <taxon>Halobacteriaceae</taxon>
        <taxon>Halobacterium</taxon>
    </lineage>
</organism>
<dbReference type="Pfam" id="PF07690">
    <property type="entry name" value="MFS_1"/>
    <property type="match status" value="1"/>
</dbReference>
<evidence type="ECO:0000313" key="9">
    <source>
        <dbReference type="EMBL" id="MXR20378.1"/>
    </source>
</evidence>
<gene>
    <name evidence="9" type="ORF">GRX66_07070</name>
</gene>
<proteinExistence type="predicted"/>
<keyword evidence="3" id="KW-1003">Cell membrane</keyword>
<feature type="domain" description="Major facilitator superfamily (MFS) profile" evidence="8">
    <location>
        <begin position="15"/>
        <end position="418"/>
    </location>
</feature>
<dbReference type="AlphaFoldDB" id="A0A6B0SFM1"/>
<feature type="transmembrane region" description="Helical" evidence="7">
    <location>
        <begin position="221"/>
        <end position="242"/>
    </location>
</feature>
<dbReference type="SUPFAM" id="SSF103473">
    <property type="entry name" value="MFS general substrate transporter"/>
    <property type="match status" value="1"/>
</dbReference>
<feature type="transmembrane region" description="Helical" evidence="7">
    <location>
        <begin position="284"/>
        <end position="304"/>
    </location>
</feature>
<feature type="transmembrane region" description="Helical" evidence="7">
    <location>
        <begin position="395"/>
        <end position="414"/>
    </location>
</feature>
<dbReference type="PANTHER" id="PTHR23517:SF3">
    <property type="entry name" value="INTEGRAL MEMBRANE TRANSPORT PROTEIN"/>
    <property type="match status" value="1"/>
</dbReference>
<evidence type="ECO:0000256" key="3">
    <source>
        <dbReference type="ARBA" id="ARBA00022475"/>
    </source>
</evidence>
<accession>A0A6B0SFM1</accession>
<evidence type="ECO:0000256" key="1">
    <source>
        <dbReference type="ARBA" id="ARBA00004651"/>
    </source>
</evidence>
<evidence type="ECO:0000256" key="7">
    <source>
        <dbReference type="SAM" id="Phobius"/>
    </source>
</evidence>
<feature type="transmembrane region" description="Helical" evidence="7">
    <location>
        <begin position="106"/>
        <end position="128"/>
    </location>
</feature>
<protein>
    <submittedName>
        <fullName evidence="9">MFS transporter</fullName>
    </submittedName>
</protein>
<dbReference type="Gene3D" id="1.20.1250.20">
    <property type="entry name" value="MFS general substrate transporter like domains"/>
    <property type="match status" value="1"/>
</dbReference>
<dbReference type="GO" id="GO:0005886">
    <property type="term" value="C:plasma membrane"/>
    <property type="evidence" value="ECO:0007669"/>
    <property type="project" value="UniProtKB-SubCell"/>
</dbReference>
<dbReference type="PROSITE" id="PS50850">
    <property type="entry name" value="MFS"/>
    <property type="match status" value="1"/>
</dbReference>
<dbReference type="GO" id="GO:0022857">
    <property type="term" value="F:transmembrane transporter activity"/>
    <property type="evidence" value="ECO:0007669"/>
    <property type="project" value="InterPro"/>
</dbReference>
<comment type="subcellular location">
    <subcellularLocation>
        <location evidence="1">Cell membrane</location>
        <topology evidence="1">Multi-pass membrane protein</topology>
    </subcellularLocation>
</comment>
<evidence type="ECO:0000256" key="6">
    <source>
        <dbReference type="ARBA" id="ARBA00023136"/>
    </source>
</evidence>
<keyword evidence="2" id="KW-0813">Transport</keyword>
<reference evidence="9 10" key="1">
    <citation type="submission" date="2019-12" db="EMBL/GenBank/DDBJ databases">
        <title>Isolation and characterization of three novel carbon monoxide-oxidizing members of Halobacteria from salione crusts and soils.</title>
        <authorList>
            <person name="Myers M.R."/>
            <person name="King G.M."/>
        </authorList>
    </citation>
    <scope>NUCLEOTIDE SEQUENCE [LARGE SCALE GENOMIC DNA]</scope>
    <source>
        <strain evidence="9 10">PCN9</strain>
    </source>
</reference>
<dbReference type="CDD" id="cd17325">
    <property type="entry name" value="MFS_MdtG_SLC18_like"/>
    <property type="match status" value="1"/>
</dbReference>
<keyword evidence="4 7" id="KW-0812">Transmembrane</keyword>
<dbReference type="InterPro" id="IPR036259">
    <property type="entry name" value="MFS_trans_sf"/>
</dbReference>
<name>A0A6B0SFM1_9EURY</name>
<sequence>MSDDGSPLSLFRNAEFVALSGTAFARSQAYSTILIALALYADVFGTTGVVEGLWGTSFAVIQFLIVLPLGRAVDTGNAKRWLLAGFLVNVAVFVGFIFVSNPIEVILVRVVQGVGASILWITGATVVGEIATSGARGRWLGVYNQVAALSSVFGDLVGGYLLHTYDFTLTYVFLSAITLGATLLVWVALRDNPGGQADPEERTGLETLRGLLDRPMVQSLVAFRVAFSIGKMSIIIFLPIYARTTFGVDPLAIGGILAGGKLAKAGLQGYMGDLTDRFGGEHRFVLAGALLYAVGVGIVPLAAFAQEALAPVTLAALGWSYTLTGPVATLFVAYLVLGVADSIRLPASMSLFVQEGEHLDSVASSMSLRSISWKVGQIAGPVVVGAIKDLAGPEVAFATAGAFIVGAAGVFVLVRSRSLPAEPEPMPND</sequence>
<evidence type="ECO:0000259" key="8">
    <source>
        <dbReference type="PROSITE" id="PS50850"/>
    </source>
</evidence>
<feature type="transmembrane region" description="Helical" evidence="7">
    <location>
        <begin position="140"/>
        <end position="162"/>
    </location>
</feature>